<dbReference type="SMART" id="SM00648">
    <property type="entry name" value="SWAP"/>
    <property type="match status" value="1"/>
</dbReference>
<evidence type="ECO:0000313" key="7">
    <source>
        <dbReference type="Proteomes" id="UP001430356"/>
    </source>
</evidence>
<feature type="region of interest" description="Disordered" evidence="3">
    <location>
        <begin position="1662"/>
        <end position="1683"/>
    </location>
</feature>
<reference evidence="6 7" key="1">
    <citation type="journal article" date="2021" name="MBio">
        <title>A New Model Trypanosomatid, Novymonas esmeraldas: Genomic Perception of Its 'Candidatus Pandoraea novymonadis' Endosymbiont.</title>
        <authorList>
            <person name="Zakharova A."/>
            <person name="Saura A."/>
            <person name="Butenko A."/>
            <person name="Podesvova L."/>
            <person name="Warmusova S."/>
            <person name="Kostygov A.Y."/>
            <person name="Nenarokova A."/>
            <person name="Lukes J."/>
            <person name="Opperdoes F.R."/>
            <person name="Yurchenko V."/>
        </authorList>
    </citation>
    <scope>NUCLEOTIDE SEQUENCE [LARGE SCALE GENOMIC DNA]</scope>
    <source>
        <strain evidence="6 7">E262AT.01</strain>
    </source>
</reference>
<gene>
    <name evidence="6" type="ORF">NESM_000497200</name>
</gene>
<feature type="region of interest" description="Disordered" evidence="3">
    <location>
        <begin position="1361"/>
        <end position="1394"/>
    </location>
</feature>
<dbReference type="InterPro" id="IPR014001">
    <property type="entry name" value="Helicase_ATP-bd"/>
</dbReference>
<keyword evidence="2" id="KW-0547">Nucleotide-binding</keyword>
<protein>
    <recommendedName>
        <fullName evidence="8">SURP motif domain-containing protein</fullName>
    </recommendedName>
</protein>
<evidence type="ECO:0000313" key="6">
    <source>
        <dbReference type="EMBL" id="KAK7195674.1"/>
    </source>
</evidence>
<keyword evidence="2" id="KW-0347">Helicase</keyword>
<feature type="compositionally biased region" description="Gly residues" evidence="3">
    <location>
        <begin position="1361"/>
        <end position="1376"/>
    </location>
</feature>
<dbReference type="PROSITE" id="PS51192">
    <property type="entry name" value="HELICASE_ATP_BIND_1"/>
    <property type="match status" value="1"/>
</dbReference>
<organism evidence="6 7">
    <name type="scientific">Novymonas esmeraldas</name>
    <dbReference type="NCBI Taxonomy" id="1808958"/>
    <lineage>
        <taxon>Eukaryota</taxon>
        <taxon>Discoba</taxon>
        <taxon>Euglenozoa</taxon>
        <taxon>Kinetoplastea</taxon>
        <taxon>Metakinetoplastina</taxon>
        <taxon>Trypanosomatida</taxon>
        <taxon>Trypanosomatidae</taxon>
        <taxon>Novymonas</taxon>
    </lineage>
</organism>
<dbReference type="PROSITE" id="PS50128">
    <property type="entry name" value="SURP"/>
    <property type="match status" value="1"/>
</dbReference>
<keyword evidence="2" id="KW-0067">ATP-binding</keyword>
<feature type="compositionally biased region" description="Low complexity" evidence="3">
    <location>
        <begin position="1954"/>
        <end position="1967"/>
    </location>
</feature>
<dbReference type="PANTHER" id="PTHR18934">
    <property type="entry name" value="ATP-DEPENDENT RNA HELICASE"/>
    <property type="match status" value="1"/>
</dbReference>
<dbReference type="GO" id="GO:0003723">
    <property type="term" value="F:RNA binding"/>
    <property type="evidence" value="ECO:0007669"/>
    <property type="project" value="InterPro"/>
</dbReference>
<dbReference type="GO" id="GO:0006396">
    <property type="term" value="P:RNA processing"/>
    <property type="evidence" value="ECO:0007669"/>
    <property type="project" value="InterPro"/>
</dbReference>
<dbReference type="SUPFAM" id="SSF52540">
    <property type="entry name" value="P-loop containing nucleoside triphosphate hydrolases"/>
    <property type="match status" value="1"/>
</dbReference>
<accession>A0AAW0ER98</accession>
<feature type="region of interest" description="Disordered" evidence="3">
    <location>
        <begin position="1924"/>
        <end position="1981"/>
    </location>
</feature>
<evidence type="ECO:0000256" key="2">
    <source>
        <dbReference type="ARBA" id="ARBA00022806"/>
    </source>
</evidence>
<name>A0AAW0ER98_9TRYP</name>
<dbReference type="Proteomes" id="UP001430356">
    <property type="component" value="Unassembled WGS sequence"/>
</dbReference>
<proteinExistence type="predicted"/>
<dbReference type="GO" id="GO:0016787">
    <property type="term" value="F:hydrolase activity"/>
    <property type="evidence" value="ECO:0007669"/>
    <property type="project" value="UniProtKB-KW"/>
</dbReference>
<dbReference type="PANTHER" id="PTHR18934:SF119">
    <property type="entry name" value="ATP-DEPENDENT RNA HELICASE A"/>
    <property type="match status" value="1"/>
</dbReference>
<feature type="domain" description="Helicase ATP-binding" evidence="5">
    <location>
        <begin position="202"/>
        <end position="328"/>
    </location>
</feature>
<feature type="domain" description="SURP motif" evidence="4">
    <location>
        <begin position="1411"/>
        <end position="1452"/>
    </location>
</feature>
<feature type="compositionally biased region" description="Basic and acidic residues" evidence="3">
    <location>
        <begin position="1924"/>
        <end position="1953"/>
    </location>
</feature>
<feature type="compositionally biased region" description="Acidic residues" evidence="3">
    <location>
        <begin position="1377"/>
        <end position="1387"/>
    </location>
</feature>
<feature type="compositionally biased region" description="Low complexity" evidence="3">
    <location>
        <begin position="1662"/>
        <end position="1672"/>
    </location>
</feature>
<keyword evidence="1" id="KW-0378">Hydrolase</keyword>
<evidence type="ECO:0000256" key="3">
    <source>
        <dbReference type="SAM" id="MobiDB-lite"/>
    </source>
</evidence>
<dbReference type="Gene3D" id="3.40.50.300">
    <property type="entry name" value="P-loop containing nucleotide triphosphate hydrolases"/>
    <property type="match status" value="1"/>
</dbReference>
<evidence type="ECO:0000259" key="5">
    <source>
        <dbReference type="PROSITE" id="PS51192"/>
    </source>
</evidence>
<comment type="caution">
    <text evidence="6">The sequence shown here is derived from an EMBL/GenBank/DDBJ whole genome shotgun (WGS) entry which is preliminary data.</text>
</comment>
<keyword evidence="7" id="KW-1185">Reference proteome</keyword>
<feature type="compositionally biased region" description="Low complexity" evidence="3">
    <location>
        <begin position="341"/>
        <end position="355"/>
    </location>
</feature>
<feature type="region of interest" description="Disordered" evidence="3">
    <location>
        <begin position="1276"/>
        <end position="1303"/>
    </location>
</feature>
<feature type="region of interest" description="Disordered" evidence="3">
    <location>
        <begin position="341"/>
        <end position="373"/>
    </location>
</feature>
<dbReference type="InterPro" id="IPR000061">
    <property type="entry name" value="Surp"/>
</dbReference>
<sequence length="2065" mass="214461">MCPQHLSLSHKHTHTHTRIHPHACAQISQVTFVSIMSISLGTYPTTRQVGPVAPAAALRAAVERLQESDATPAGGVDARRPNYLLDVPVSAIDVDRWETRWREAATGTAAAAAAAAGGDGDGGRGLHFQHPSIAYAALVKREEAPSASPATASPSTRHLAPLPPFSFASVKTLPMTQLLKMRRQWLPHRQRFPVHQQRMGLLDAVLNHAVVALVGPAGSGRTLQVPIVLSETEVLKRRRLIVVSANAVAARLTALRLREERGEDVRTSRTVAAAVPNHSEVTESTSVVVTTAEVMLRQLLCDPCLEDVGCVVVDDAHLRSESTELCLSLLRDLLAVQQQWEQQQQQRGAAPSTTTTPPPPQGSAGAGPSSSPDAVRRRTLHVVLNCPDEACATALLSHMAPSRCTATTFTLQATPAVVTATTTLYLEEAVQWLLKCEREGSCLLGDGGAATEAALLSYAENVDAVARVMAAGDADFANPVAFRRYWLPLLQQCIEEFDRADRQEPAGTATTAATAPSPLSAIVVIAPNNHYVHVIANAVREAQRSAAAGDPAALRVCTALAEDAAFDSVLSAAQRTAVTDARQRWIIVATCELSQTVLPLGVDVGFVVDCARSGYTTVDAATVADTTVIEYSTIAQLRYRRRVAKMAVLATAAGGGATPPVVIQLIPKSVLHGAHHRRLSADPAQHIIFRLPFSRYVHVYHVLQAREEAALAQRAAFFSFSTPAASGGGGSPSTASKAGVLLSAQLIGVPAATATRYDAVRRIMTAVEAYLRAAGHLAVDRTPGSPAMGQLVLQPMAVLSLALPVPFPVARLLVAGSLLRPSLAALTAVAALWCNSDLLSLHGAGAVRAVDATEAAREAAEEQAALLMEARLFFSRDSASDVVSAFHVYQMWCTVKDRPEAERDFLDECGVAAAVLHAVFDTQVQLCLMLRTSGLLLMEPPSLSPPQVQHTQSGAAEAETALLVCMRAVRQRTADEVAQLAHALGNAMAALTPEVATSRVLHASITAALYPNCVVPTGTNGIGLLFDGTSAGGAAAAAAAAAAAQSATAGDAGAAAGVVGRRVASFSRDCVLADAAHGAAAAGRPFLFLAKAIADTAAREAAGVTSTASTVAATVVEQLDPLHEAAAMVFCGHSYERPRKAPTRCRGWSSVLTGRWRETRRARALPPVSQLPPTYITVQSYDTVHCNHVVCTVDQSFSLTMRATTARWLQQLRAHVETHLSALARGSAMTHDGGAPTEAAAALAAELAQAWEWWERRERHSRDWLREERLVASHQQQRAEDALAGVGGEGEEQQEEEERQRRAAASAARVASLRQRLFSYYEWQTRPGAPAAVVVPSNAERQAFAQSAAAAATATAAVTGGAGAANGGVGKDGGGGDAEDAEDEQDEAEQHAGAAQATYAGKVPPADIDHIFRLCVKSVAAKGTREAEAQLLRDNPDMFGFLDPEDAFHEYYLYLLRQAAPDMEVLGDNLDELITFLEGLETELRGELGLPDPSAATAAAAAAAAEAEGGGGGGGDGADGGYGAGMWGTGGSTEGRWGASAPFGGGAGYSVHDVPADDGEGDGYVDGEDGGLQLESATVNLKKSAGPTLAEKIEEARRAQASAGAAAGVDGAPPTAVHAAPALPMMQPQHQHPSAPVPFVSTTAGATLADKLRAMQMAAMGGGAVSASPPGQTVYGGGGGGDDKMPFGAAPGTSSTASAASDGVLLPPPSTADLLAAINGGSGGDGPEAAAATTAMLSTPHGEQPSQSFGLQQAPPTAEELMALLGPMAPAHAISPADGFTSLGVLGGILGNAPPLPLSSTSSPSPAAAATMAAMLLGMPATPLHRPPPALPAKAVEERPPSVLVYPVPDMRKYGNVRLLLARSLGESLNMRVGPTTIVGHVARIDVPNRNVEARALALKKFTCGETMTTVYLFKNDRVIDDPERQERERRKRRDEQRQEEAARHVERRRRTEAAGAATAAPGAAARQTRDHTGAPGSGGAAPLGAVLAASAGYDPTSPDAFNDPSAVGGNGNGNGTVGAEAATATPAGTAASPRFGVLASSSEDNDDTSSSASSADTSEYSSTP</sequence>
<feature type="compositionally biased region" description="Low complexity" evidence="3">
    <location>
        <begin position="2018"/>
        <end position="2032"/>
    </location>
</feature>
<evidence type="ECO:0000256" key="1">
    <source>
        <dbReference type="ARBA" id="ARBA00022801"/>
    </source>
</evidence>
<feature type="compositionally biased region" description="Low complexity" evidence="3">
    <location>
        <begin position="362"/>
        <end position="372"/>
    </location>
</feature>
<dbReference type="GO" id="GO:0004386">
    <property type="term" value="F:helicase activity"/>
    <property type="evidence" value="ECO:0007669"/>
    <property type="project" value="UniProtKB-KW"/>
</dbReference>
<dbReference type="EMBL" id="JAECZO010000059">
    <property type="protein sequence ID" value="KAK7195674.1"/>
    <property type="molecule type" value="Genomic_DNA"/>
</dbReference>
<feature type="region of interest" description="Disordered" evidence="3">
    <location>
        <begin position="1996"/>
        <end position="2065"/>
    </location>
</feature>
<feature type="compositionally biased region" description="Low complexity" evidence="3">
    <location>
        <begin position="2049"/>
        <end position="2065"/>
    </location>
</feature>
<dbReference type="InterPro" id="IPR027417">
    <property type="entry name" value="P-loop_NTPase"/>
</dbReference>
<evidence type="ECO:0000259" key="4">
    <source>
        <dbReference type="PROSITE" id="PS50128"/>
    </source>
</evidence>
<evidence type="ECO:0008006" key="8">
    <source>
        <dbReference type="Google" id="ProtNLM"/>
    </source>
</evidence>